<dbReference type="PANTHER" id="PTHR11561">
    <property type="entry name" value="PHOSPHOENOLPYRUVATE CARBOXYKINASE"/>
    <property type="match status" value="1"/>
</dbReference>
<dbReference type="GO" id="GO:0033993">
    <property type="term" value="P:response to lipid"/>
    <property type="evidence" value="ECO:0007669"/>
    <property type="project" value="TreeGrafter"/>
</dbReference>
<dbReference type="Proteomes" id="UP000676336">
    <property type="component" value="Unassembled WGS sequence"/>
</dbReference>
<dbReference type="GO" id="GO:0006107">
    <property type="term" value="P:oxaloacetate metabolic process"/>
    <property type="evidence" value="ECO:0007669"/>
    <property type="project" value="TreeGrafter"/>
</dbReference>
<comment type="caution">
    <text evidence="2">The sequence shown here is derived from an EMBL/GenBank/DDBJ whole genome shotgun (WGS) entry which is preliminary data.</text>
</comment>
<name>A0A816QYU9_9BILA</name>
<dbReference type="GO" id="GO:0006094">
    <property type="term" value="P:gluconeogenesis"/>
    <property type="evidence" value="ECO:0007669"/>
    <property type="project" value="InterPro"/>
</dbReference>
<dbReference type="Proteomes" id="UP000663824">
    <property type="component" value="Unassembled WGS sequence"/>
</dbReference>
<dbReference type="Pfam" id="PF00821">
    <property type="entry name" value="PEPCK_GTP"/>
    <property type="match status" value="1"/>
</dbReference>
<evidence type="ECO:0000313" key="5">
    <source>
        <dbReference type="Proteomes" id="UP000663824"/>
    </source>
</evidence>
<dbReference type="EMBL" id="CAJNRE010007666">
    <property type="protein sequence ID" value="CAF2066907.1"/>
    <property type="molecule type" value="Genomic_DNA"/>
</dbReference>
<dbReference type="GO" id="GO:0019543">
    <property type="term" value="P:propionate catabolic process"/>
    <property type="evidence" value="ECO:0007669"/>
    <property type="project" value="TreeGrafter"/>
</dbReference>
<accession>A0A816QYU9</accession>
<protein>
    <recommendedName>
        <fullName evidence="1">Phosphoenolpyruvate carboxykinase C-terminal P-loop domain-containing protein</fullName>
    </recommendedName>
</protein>
<dbReference type="GO" id="GO:0005525">
    <property type="term" value="F:GTP binding"/>
    <property type="evidence" value="ECO:0007669"/>
    <property type="project" value="InterPro"/>
</dbReference>
<dbReference type="GO" id="GO:0030145">
    <property type="term" value="F:manganese ion binding"/>
    <property type="evidence" value="ECO:0007669"/>
    <property type="project" value="TreeGrafter"/>
</dbReference>
<dbReference type="InterPro" id="IPR008209">
    <property type="entry name" value="PEP_carboxykinase_GTP"/>
</dbReference>
<dbReference type="EMBL" id="CAJOBI010316375">
    <property type="protein sequence ID" value="CAF5177608.1"/>
    <property type="molecule type" value="Genomic_DNA"/>
</dbReference>
<dbReference type="Gene3D" id="3.90.228.20">
    <property type="match status" value="1"/>
</dbReference>
<evidence type="ECO:0000313" key="3">
    <source>
        <dbReference type="EMBL" id="CAF4149774.1"/>
    </source>
</evidence>
<dbReference type="EMBL" id="CAJOBH010009815">
    <property type="protein sequence ID" value="CAF4149774.1"/>
    <property type="molecule type" value="Genomic_DNA"/>
</dbReference>
<evidence type="ECO:0000259" key="1">
    <source>
        <dbReference type="Pfam" id="PF00821"/>
    </source>
</evidence>
<evidence type="ECO:0000313" key="4">
    <source>
        <dbReference type="EMBL" id="CAF5177608.1"/>
    </source>
</evidence>
<sequence>FFSSGDNIRVLDWIIRRVNNEDVADVSPVGLLPKKGSINLDGLNVDWDKLISIPKDYWASDIDETLKWLDEQLGDDLPQDIRKEIQKQKDRLSQP</sequence>
<reference evidence="2" key="1">
    <citation type="submission" date="2021-02" db="EMBL/GenBank/DDBJ databases">
        <authorList>
            <person name="Nowell W R."/>
        </authorList>
    </citation>
    <scope>NUCLEOTIDE SEQUENCE</scope>
</reference>
<feature type="domain" description="Phosphoenolpyruvate carboxykinase C-terminal P-loop" evidence="1">
    <location>
        <begin position="5"/>
        <end position="91"/>
    </location>
</feature>
<dbReference type="GO" id="GO:0042594">
    <property type="term" value="P:response to starvation"/>
    <property type="evidence" value="ECO:0007669"/>
    <property type="project" value="TreeGrafter"/>
</dbReference>
<dbReference type="InterPro" id="IPR035077">
    <property type="entry name" value="PEP_carboxykinase_GTP_C"/>
</dbReference>
<gene>
    <name evidence="3" type="ORF">BYL167_LOCUS21471</name>
    <name evidence="2" type="ORF">MBJ925_LOCUS16038</name>
    <name evidence="4" type="ORF">SMN809_LOCUS67943</name>
</gene>
<dbReference type="GO" id="GO:0071333">
    <property type="term" value="P:cellular response to glucose stimulus"/>
    <property type="evidence" value="ECO:0007669"/>
    <property type="project" value="TreeGrafter"/>
</dbReference>
<dbReference type="GO" id="GO:0004613">
    <property type="term" value="F:phosphoenolpyruvate carboxykinase (GTP) activity"/>
    <property type="evidence" value="ECO:0007669"/>
    <property type="project" value="TreeGrafter"/>
</dbReference>
<organism evidence="2 5">
    <name type="scientific">Rotaria magnacalcarata</name>
    <dbReference type="NCBI Taxonomy" id="392030"/>
    <lineage>
        <taxon>Eukaryota</taxon>
        <taxon>Metazoa</taxon>
        <taxon>Spiralia</taxon>
        <taxon>Gnathifera</taxon>
        <taxon>Rotifera</taxon>
        <taxon>Eurotatoria</taxon>
        <taxon>Bdelloidea</taxon>
        <taxon>Philodinida</taxon>
        <taxon>Philodinidae</taxon>
        <taxon>Rotaria</taxon>
    </lineage>
</organism>
<dbReference type="GO" id="GO:0046327">
    <property type="term" value="P:glycerol biosynthetic process from pyruvate"/>
    <property type="evidence" value="ECO:0007669"/>
    <property type="project" value="TreeGrafter"/>
</dbReference>
<proteinExistence type="predicted"/>
<dbReference type="GO" id="GO:0005829">
    <property type="term" value="C:cytosol"/>
    <property type="evidence" value="ECO:0007669"/>
    <property type="project" value="TreeGrafter"/>
</dbReference>
<dbReference type="Proteomes" id="UP000681967">
    <property type="component" value="Unassembled WGS sequence"/>
</dbReference>
<evidence type="ECO:0000313" key="2">
    <source>
        <dbReference type="EMBL" id="CAF2066907.1"/>
    </source>
</evidence>
<dbReference type="InterPro" id="IPR013035">
    <property type="entry name" value="PEP_carboxykinase_C"/>
</dbReference>
<dbReference type="SUPFAM" id="SSF53795">
    <property type="entry name" value="PEP carboxykinase-like"/>
    <property type="match status" value="1"/>
</dbReference>
<dbReference type="PANTHER" id="PTHR11561:SF0">
    <property type="entry name" value="PHOSPHOENOLPYRUVATE CARBOXYKINASE [GTP]-RELATED"/>
    <property type="match status" value="1"/>
</dbReference>
<feature type="non-terminal residue" evidence="2">
    <location>
        <position position="1"/>
    </location>
</feature>
<dbReference type="AlphaFoldDB" id="A0A816QYU9"/>